<sequence>MQEPGQKQIWLPIPPKVDFVDETGDVIDGAADGDSSQEDPEGSAPPLPRQTPSFSQQSVPEDIIPDASLLDVGPSPAATSGPHVFEQNYPSPSAASPFSNHRISSFASSPTYAALRELSRSHHHAIPEPSVSIAPSTPSQSRAINQWPLQSEEEAMLLRFFLEHISTFFDLCDPYRYFRYEVPQRARTNKTLANAILAISARMLHWKTGGAAVDAYVADRYYQLCLSTLIPSLSDVETVCMDETLLAATVVLRMLEEMDVHISGADTRGHLTGSQAIISVATANLRQQAPTGLRRAAYWSAFRQEVWIAPQTQQPITMSPAVCGYEIEHGFGPAPDWVWCERAIAHCGAAMNVTLGSATGMGREEQVRRWKALMEDNDRWWQSVPGGYEPFFGGWECCGGRAEEGEGGQMFPDVRFQADWHVMGYSYTIEAHLLLVVHDPTIPKLGPLRKRAVAEMDERAKEDVRKLCGLAQSNEFAPAASLIACMAIALCGDRFVHLAEQKILHNFLNQTERKHGWPTAKARSQLAEAWGWQHHGEQGESHHSGSPAELHPMSIAAAMTPPP</sequence>
<comment type="subcellular location">
    <subcellularLocation>
        <location evidence="1">Nucleus</location>
    </subcellularLocation>
</comment>
<evidence type="ECO:0008006" key="6">
    <source>
        <dbReference type="Google" id="ProtNLM"/>
    </source>
</evidence>
<dbReference type="EMBL" id="JAUJDW010000008">
    <property type="protein sequence ID" value="KAK0661322.1"/>
    <property type="molecule type" value="Genomic_DNA"/>
</dbReference>
<evidence type="ECO:0000256" key="3">
    <source>
        <dbReference type="SAM" id="MobiDB-lite"/>
    </source>
</evidence>
<keyword evidence="5" id="KW-1185">Reference proteome</keyword>
<accession>A0AA39YZB4</accession>
<name>A0AA39YZB4_9PEZI</name>
<dbReference type="PANTHER" id="PTHR37534">
    <property type="entry name" value="TRANSCRIPTIONAL ACTIVATOR PROTEIN UGA3"/>
    <property type="match status" value="1"/>
</dbReference>
<evidence type="ECO:0000313" key="4">
    <source>
        <dbReference type="EMBL" id="KAK0661322.1"/>
    </source>
</evidence>
<protein>
    <recommendedName>
        <fullName evidence="6">Arca-like protein</fullName>
    </recommendedName>
</protein>
<dbReference type="Pfam" id="PF11951">
    <property type="entry name" value="Fungal_trans_2"/>
    <property type="match status" value="1"/>
</dbReference>
<dbReference type="AlphaFoldDB" id="A0AA39YZB4"/>
<evidence type="ECO:0000256" key="1">
    <source>
        <dbReference type="ARBA" id="ARBA00004123"/>
    </source>
</evidence>
<dbReference type="GO" id="GO:0000976">
    <property type="term" value="F:transcription cis-regulatory region binding"/>
    <property type="evidence" value="ECO:0007669"/>
    <property type="project" value="TreeGrafter"/>
</dbReference>
<dbReference type="CDD" id="cd12148">
    <property type="entry name" value="fungal_TF_MHR"/>
    <property type="match status" value="1"/>
</dbReference>
<dbReference type="Proteomes" id="UP001175001">
    <property type="component" value="Unassembled WGS sequence"/>
</dbReference>
<organism evidence="4 5">
    <name type="scientific">Lasiodiplodia hormozganensis</name>
    <dbReference type="NCBI Taxonomy" id="869390"/>
    <lineage>
        <taxon>Eukaryota</taxon>
        <taxon>Fungi</taxon>
        <taxon>Dikarya</taxon>
        <taxon>Ascomycota</taxon>
        <taxon>Pezizomycotina</taxon>
        <taxon>Dothideomycetes</taxon>
        <taxon>Dothideomycetes incertae sedis</taxon>
        <taxon>Botryosphaeriales</taxon>
        <taxon>Botryosphaeriaceae</taxon>
        <taxon>Lasiodiplodia</taxon>
    </lineage>
</organism>
<keyword evidence="2" id="KW-0539">Nucleus</keyword>
<gene>
    <name evidence="4" type="ORF">DIS24_g2522</name>
</gene>
<dbReference type="InterPro" id="IPR021858">
    <property type="entry name" value="Fun_TF"/>
</dbReference>
<evidence type="ECO:0000256" key="2">
    <source>
        <dbReference type="ARBA" id="ARBA00023242"/>
    </source>
</evidence>
<proteinExistence type="predicted"/>
<evidence type="ECO:0000313" key="5">
    <source>
        <dbReference type="Proteomes" id="UP001175001"/>
    </source>
</evidence>
<feature type="compositionally biased region" description="Polar residues" evidence="3">
    <location>
        <begin position="88"/>
        <end position="97"/>
    </location>
</feature>
<dbReference type="GO" id="GO:0005634">
    <property type="term" value="C:nucleus"/>
    <property type="evidence" value="ECO:0007669"/>
    <property type="project" value="UniProtKB-SubCell"/>
</dbReference>
<comment type="caution">
    <text evidence="4">The sequence shown here is derived from an EMBL/GenBank/DDBJ whole genome shotgun (WGS) entry which is preliminary data.</text>
</comment>
<dbReference type="GO" id="GO:0003700">
    <property type="term" value="F:DNA-binding transcription factor activity"/>
    <property type="evidence" value="ECO:0007669"/>
    <property type="project" value="TreeGrafter"/>
</dbReference>
<feature type="compositionally biased region" description="Polar residues" evidence="3">
    <location>
        <begin position="50"/>
        <end position="59"/>
    </location>
</feature>
<dbReference type="PANTHER" id="PTHR37534:SF2">
    <property type="entry name" value="N-ACETYLTRANSFERASE DOMAIN-CONTAINING PROTEIN"/>
    <property type="match status" value="1"/>
</dbReference>
<dbReference type="GO" id="GO:0045944">
    <property type="term" value="P:positive regulation of transcription by RNA polymerase II"/>
    <property type="evidence" value="ECO:0007669"/>
    <property type="project" value="TreeGrafter"/>
</dbReference>
<feature type="region of interest" description="Disordered" evidence="3">
    <location>
        <begin position="1"/>
        <end position="97"/>
    </location>
</feature>
<reference evidence="4" key="1">
    <citation type="submission" date="2023-06" db="EMBL/GenBank/DDBJ databases">
        <title>Multi-omics analyses reveal the molecular pathogenesis toolkit of Lasiodiplodia hormozganensis, a cross-kingdom pathogen.</title>
        <authorList>
            <person name="Felix C."/>
            <person name="Meneses R."/>
            <person name="Goncalves M.F.M."/>
            <person name="Tilleman L."/>
            <person name="Duarte A.S."/>
            <person name="Jorrin-Novo J.V."/>
            <person name="Van De Peer Y."/>
            <person name="Deforce D."/>
            <person name="Van Nieuwerburgh F."/>
            <person name="Esteves A.C."/>
            <person name="Alves A."/>
        </authorList>
    </citation>
    <scope>NUCLEOTIDE SEQUENCE</scope>
    <source>
        <strain evidence="4">CBS 339.90</strain>
    </source>
</reference>